<evidence type="ECO:0000256" key="2">
    <source>
        <dbReference type="ARBA" id="ARBA00022448"/>
    </source>
</evidence>
<dbReference type="Pfam" id="PF03459">
    <property type="entry name" value="TOBE"/>
    <property type="match status" value="1"/>
</dbReference>
<dbReference type="SUPFAM" id="SSF52540">
    <property type="entry name" value="P-loop containing nucleoside triphosphate hydrolases"/>
    <property type="match status" value="1"/>
</dbReference>
<dbReference type="InterPro" id="IPR011868">
    <property type="entry name" value="ModC_ABC_ATP-bd"/>
</dbReference>
<keyword evidence="2" id="KW-0813">Transport</keyword>
<dbReference type="GO" id="GO:0015098">
    <property type="term" value="F:molybdate ion transmembrane transporter activity"/>
    <property type="evidence" value="ECO:0007669"/>
    <property type="project" value="InterPro"/>
</dbReference>
<dbReference type="InterPro" id="IPR003439">
    <property type="entry name" value="ABC_transporter-like_ATP-bd"/>
</dbReference>
<keyword evidence="8" id="KW-1278">Translocase</keyword>
<proteinExistence type="inferred from homology"/>
<evidence type="ECO:0000313" key="14">
    <source>
        <dbReference type="Proteomes" id="UP000094622"/>
    </source>
</evidence>
<dbReference type="GO" id="GO:0005524">
    <property type="term" value="F:ATP binding"/>
    <property type="evidence" value="ECO:0007669"/>
    <property type="project" value="UniProtKB-KW"/>
</dbReference>
<reference evidence="13 14" key="1">
    <citation type="submission" date="2016-07" db="EMBL/GenBank/DDBJ databases">
        <title>Draft Genome Sequence of Methylobrevis pamukkalensis PK2.</title>
        <authorList>
            <person name="Vasilenko O.V."/>
            <person name="Doronina N.V."/>
            <person name="Shmareva M.N."/>
            <person name="Tarlachkov S.V."/>
            <person name="Mustakhimov I."/>
            <person name="Trotsenko Y.A."/>
        </authorList>
    </citation>
    <scope>NUCLEOTIDE SEQUENCE [LARGE SCALE GENOMIC DNA]</scope>
    <source>
        <strain evidence="13 14">PK2</strain>
    </source>
</reference>
<feature type="domain" description="Mop" evidence="12">
    <location>
        <begin position="293"/>
        <end position="359"/>
    </location>
</feature>
<dbReference type="OrthoDB" id="9802264at2"/>
<evidence type="ECO:0000256" key="9">
    <source>
        <dbReference type="ARBA" id="ARBA00023136"/>
    </source>
</evidence>
<dbReference type="Gene3D" id="2.40.50.100">
    <property type="match status" value="1"/>
</dbReference>
<evidence type="ECO:0000256" key="1">
    <source>
        <dbReference type="ARBA" id="ARBA00005417"/>
    </source>
</evidence>
<gene>
    <name evidence="13" type="primary">cysA</name>
    <name evidence="13" type="ORF">A6302_01356</name>
</gene>
<dbReference type="GO" id="GO:0140359">
    <property type="term" value="F:ABC-type transporter activity"/>
    <property type="evidence" value="ECO:0007669"/>
    <property type="project" value="InterPro"/>
</dbReference>
<dbReference type="InterPro" id="IPR017871">
    <property type="entry name" value="ABC_transporter-like_CS"/>
</dbReference>
<evidence type="ECO:0000259" key="11">
    <source>
        <dbReference type="PROSITE" id="PS50893"/>
    </source>
</evidence>
<evidence type="ECO:0000256" key="8">
    <source>
        <dbReference type="ARBA" id="ARBA00022967"/>
    </source>
</evidence>
<dbReference type="PATRIC" id="fig|1439726.3.peg.1424"/>
<dbReference type="SUPFAM" id="SSF50331">
    <property type="entry name" value="MOP-like"/>
    <property type="match status" value="1"/>
</dbReference>
<keyword evidence="9" id="KW-0472">Membrane</keyword>
<dbReference type="Proteomes" id="UP000094622">
    <property type="component" value="Unassembled WGS sequence"/>
</dbReference>
<evidence type="ECO:0000256" key="5">
    <source>
        <dbReference type="ARBA" id="ARBA00022519"/>
    </source>
</evidence>
<dbReference type="Gene3D" id="3.40.50.300">
    <property type="entry name" value="P-loop containing nucleotide triphosphate hydrolases"/>
    <property type="match status" value="1"/>
</dbReference>
<dbReference type="PROSITE" id="PS00211">
    <property type="entry name" value="ABC_TRANSPORTER_1"/>
    <property type="match status" value="1"/>
</dbReference>
<dbReference type="PROSITE" id="PS51866">
    <property type="entry name" value="MOP"/>
    <property type="match status" value="1"/>
</dbReference>
<dbReference type="InterPro" id="IPR008995">
    <property type="entry name" value="Mo/tungstate-bd_C_term_dom"/>
</dbReference>
<keyword evidence="14" id="KW-1185">Reference proteome</keyword>
<feature type="domain" description="ABC transporter" evidence="11">
    <location>
        <begin position="1"/>
        <end position="233"/>
    </location>
</feature>
<evidence type="ECO:0000256" key="6">
    <source>
        <dbReference type="ARBA" id="ARBA00022741"/>
    </source>
</evidence>
<dbReference type="NCBIfam" id="TIGR02142">
    <property type="entry name" value="modC_ABC"/>
    <property type="match status" value="1"/>
</dbReference>
<evidence type="ECO:0000256" key="7">
    <source>
        <dbReference type="ARBA" id="ARBA00022840"/>
    </source>
</evidence>
<dbReference type="SMART" id="SM00382">
    <property type="entry name" value="AAA"/>
    <property type="match status" value="1"/>
</dbReference>
<dbReference type="RefSeq" id="WP_069306294.1">
    <property type="nucleotide sequence ID" value="NZ_MCRJ01000024.1"/>
</dbReference>
<dbReference type="InterPro" id="IPR004606">
    <property type="entry name" value="Mop_domain"/>
</dbReference>
<evidence type="ECO:0000256" key="10">
    <source>
        <dbReference type="PROSITE-ProRule" id="PRU01213"/>
    </source>
</evidence>
<evidence type="ECO:0000256" key="3">
    <source>
        <dbReference type="ARBA" id="ARBA00022475"/>
    </source>
</evidence>
<dbReference type="InterPro" id="IPR003593">
    <property type="entry name" value="AAA+_ATPase"/>
</dbReference>
<accession>A0A1E3H4T6</accession>
<keyword evidence="5" id="KW-0997">Cell inner membrane</keyword>
<dbReference type="AlphaFoldDB" id="A0A1E3H4T6"/>
<evidence type="ECO:0000256" key="4">
    <source>
        <dbReference type="ARBA" id="ARBA00022505"/>
    </source>
</evidence>
<dbReference type="EC" id="3.6.3.25" evidence="13"/>
<keyword evidence="13" id="KW-0378">Hydrolase</keyword>
<dbReference type="InterPro" id="IPR027417">
    <property type="entry name" value="P-loop_NTPase"/>
</dbReference>
<evidence type="ECO:0000313" key="13">
    <source>
        <dbReference type="EMBL" id="ODN71320.1"/>
    </source>
</evidence>
<organism evidence="13 14">
    <name type="scientific">Methylobrevis pamukkalensis</name>
    <dbReference type="NCBI Taxonomy" id="1439726"/>
    <lineage>
        <taxon>Bacteria</taxon>
        <taxon>Pseudomonadati</taxon>
        <taxon>Pseudomonadota</taxon>
        <taxon>Alphaproteobacteria</taxon>
        <taxon>Hyphomicrobiales</taxon>
        <taxon>Pleomorphomonadaceae</taxon>
        <taxon>Methylobrevis</taxon>
    </lineage>
</organism>
<keyword evidence="6" id="KW-0547">Nucleotide-binding</keyword>
<evidence type="ECO:0000259" key="12">
    <source>
        <dbReference type="PROSITE" id="PS51866"/>
    </source>
</evidence>
<dbReference type="Pfam" id="PF00005">
    <property type="entry name" value="ABC_tran"/>
    <property type="match status" value="1"/>
</dbReference>
<keyword evidence="4 10" id="KW-0500">Molybdenum</keyword>
<dbReference type="EMBL" id="MCRJ01000024">
    <property type="protein sequence ID" value="ODN71320.1"/>
    <property type="molecule type" value="Genomic_DNA"/>
</dbReference>
<dbReference type="GO" id="GO:0016887">
    <property type="term" value="F:ATP hydrolysis activity"/>
    <property type="evidence" value="ECO:0007669"/>
    <property type="project" value="InterPro"/>
</dbReference>
<name>A0A1E3H4T6_9HYPH</name>
<keyword evidence="3" id="KW-1003">Cell membrane</keyword>
<dbReference type="GO" id="GO:0016020">
    <property type="term" value="C:membrane"/>
    <property type="evidence" value="ECO:0007669"/>
    <property type="project" value="InterPro"/>
</dbReference>
<protein>
    <submittedName>
        <fullName evidence="13">Sulfate/thiosulfate import ATP-binding protein CysA</fullName>
        <ecNumber evidence="13">3.6.3.25</ecNumber>
    </submittedName>
</protein>
<keyword evidence="7 13" id="KW-0067">ATP-binding</keyword>
<comment type="similarity">
    <text evidence="1">Belongs to the ABC transporter superfamily.</text>
</comment>
<sequence>MTIEIAVRHAVPGFTLDVDLRLGNGLNALFGPSGSGKTTLVNVIAGLRRPGAGRIVVDGTVLHDSAAGLDLPRHRRRIGYVFQEARLFPHLDVRRNLLYGRWLRGQGGGRAEIDAVVEMLGIGSLLARRPSGLSGGEKQRVAIGRALLSAPRLLLMDEPLTALDEARKAEIMPYLERLRDESRVPILYVSHSVAEVGRLAGEMVALSGGRVVAHGPTAEVMAGLDILPGGVTAEAGVMLDAEVVGTEPEWQLTLLDTAAGRLAVPSGDLPAAGRVRLRIRARDVMLALDPPVGVSALNSLPGVVEAVVATGDSAVLLRLRCNTAVVFARVTRRSAANLDLVPGRRVHAVLKSVALDRAMISL</sequence>
<dbReference type="PROSITE" id="PS50893">
    <property type="entry name" value="ABC_TRANSPORTER_2"/>
    <property type="match status" value="1"/>
</dbReference>
<dbReference type="PANTHER" id="PTHR43514">
    <property type="entry name" value="ABC TRANSPORTER I FAMILY MEMBER 10"/>
    <property type="match status" value="1"/>
</dbReference>
<dbReference type="InterPro" id="IPR005116">
    <property type="entry name" value="Transp-assoc_OB_typ1"/>
</dbReference>
<dbReference type="InterPro" id="IPR050334">
    <property type="entry name" value="Molybdenum_import_ModC"/>
</dbReference>
<comment type="caution">
    <text evidence="13">The sequence shown here is derived from an EMBL/GenBank/DDBJ whole genome shotgun (WGS) entry which is preliminary data.</text>
</comment>
<dbReference type="PANTHER" id="PTHR43514:SF4">
    <property type="entry name" value="ABC TRANSPORTER I FAMILY MEMBER 10"/>
    <property type="match status" value="1"/>
</dbReference>